<dbReference type="Pfam" id="PF07167">
    <property type="entry name" value="PhaC_N"/>
    <property type="match status" value="1"/>
</dbReference>
<accession>A0A845M6U3</accession>
<keyword evidence="5" id="KW-0378">Hydrolase</keyword>
<dbReference type="Gene3D" id="3.40.50.1820">
    <property type="entry name" value="alpha/beta hydrolase"/>
    <property type="match status" value="1"/>
</dbReference>
<keyword evidence="2" id="KW-0012">Acyltransferase</keyword>
<dbReference type="AlphaFoldDB" id="A0A845M6U3"/>
<sequence>MTQDQHPYENLDRMSRAFVARLTGGQSPNAPVAAFANWAGHLARAPGRQLELAGDIGQAALRATAGVLGGAGFEPEPGDHRFEHDGWALPPFNMLKQAQLATEAVWNAATEPTRGADPAAARRVRFLGKQWLDALSPSTIPVTNPEVVEATVKTGGGNLVAGARHLREDMTRLARGERPETDYVVGENIACTPDKVVFRNHLFELIQYAPATGTVHPEPILVVPAWIMKYYILDLSPDNSMIRYLVAQGFTVFAISWINPGRELADTSLDDYRHDGVMAALDVISQIIPDRQIHAVGYCLGGTILSIAAATMARDGDDRLASISLLAAQTDFSEAGELLLFVDESQVSFLEDMMWDRGILDSAQMAASFQALRDRDLIWGRMLSRYWLGEEMPDADMLSWNADATRMPGRMHSEYLRGLFLENRLTAGRFAVDGKVIALRDIKAPIFAVGTEKDHIAPWHSVYKVKLFTDGDLHFALTSGGHNGGIVSPPGKRRHYRLGHRTPEAFYMDPETWFAEHDPIEGSWWEPWTAWLVERSGPNRVAPPGIGRPGHPPLGDAPGTYVLMA</sequence>
<comment type="caution">
    <text evidence="5">The sequence shown here is derived from an EMBL/GenBank/DDBJ whole genome shotgun (WGS) entry which is preliminary data.</text>
</comment>
<dbReference type="GO" id="GO:0042619">
    <property type="term" value="P:poly-hydroxybutyrate biosynthetic process"/>
    <property type="evidence" value="ECO:0007669"/>
    <property type="project" value="InterPro"/>
</dbReference>
<dbReference type="RefSeq" id="WP_161350016.1">
    <property type="nucleotide sequence ID" value="NZ_WTUX01000006.1"/>
</dbReference>
<dbReference type="Proteomes" id="UP000467322">
    <property type="component" value="Unassembled WGS sequence"/>
</dbReference>
<evidence type="ECO:0000259" key="3">
    <source>
        <dbReference type="Pfam" id="PF07167"/>
    </source>
</evidence>
<gene>
    <name evidence="5" type="ORF">GQE99_02530</name>
</gene>
<dbReference type="GO" id="GO:0016787">
    <property type="term" value="F:hydrolase activity"/>
    <property type="evidence" value="ECO:0007669"/>
    <property type="project" value="UniProtKB-KW"/>
</dbReference>
<reference evidence="5 6" key="1">
    <citation type="submission" date="2019-12" db="EMBL/GenBank/DDBJ databases">
        <title>Maritimibacter sp. nov. sp. isolated from sea sand.</title>
        <authorList>
            <person name="Kim J."/>
            <person name="Jeong S.E."/>
            <person name="Jung H.S."/>
            <person name="Jeon C.O."/>
        </authorList>
    </citation>
    <scope>NUCLEOTIDE SEQUENCE [LARGE SCALE GENOMIC DNA]</scope>
    <source>
        <strain evidence="5 6">DP07</strain>
    </source>
</reference>
<dbReference type="Pfam" id="PF12551">
    <property type="entry name" value="PHBC_N"/>
    <property type="match status" value="1"/>
</dbReference>
<organism evidence="5 6">
    <name type="scientific">Maritimibacter harenae</name>
    <dbReference type="NCBI Taxonomy" id="2606218"/>
    <lineage>
        <taxon>Bacteria</taxon>
        <taxon>Pseudomonadati</taxon>
        <taxon>Pseudomonadota</taxon>
        <taxon>Alphaproteobacteria</taxon>
        <taxon>Rhodobacterales</taxon>
        <taxon>Roseobacteraceae</taxon>
        <taxon>Maritimibacter</taxon>
    </lineage>
</organism>
<dbReference type="InterPro" id="IPR010941">
    <property type="entry name" value="PhaC_N"/>
</dbReference>
<evidence type="ECO:0000256" key="2">
    <source>
        <dbReference type="ARBA" id="ARBA00023315"/>
    </source>
</evidence>
<keyword evidence="1" id="KW-0808">Transferase</keyword>
<feature type="domain" description="Poly-beta-hydroxybutyrate polymerase N-terminal" evidence="3">
    <location>
        <begin position="79"/>
        <end position="245"/>
    </location>
</feature>
<dbReference type="GO" id="GO:0016746">
    <property type="term" value="F:acyltransferase activity"/>
    <property type="evidence" value="ECO:0007669"/>
    <property type="project" value="UniProtKB-KW"/>
</dbReference>
<name>A0A845M6U3_9RHOB</name>
<dbReference type="InterPro" id="IPR029058">
    <property type="entry name" value="AB_hydrolase_fold"/>
</dbReference>
<evidence type="ECO:0000256" key="1">
    <source>
        <dbReference type="ARBA" id="ARBA00022679"/>
    </source>
</evidence>
<evidence type="ECO:0000259" key="4">
    <source>
        <dbReference type="Pfam" id="PF12551"/>
    </source>
</evidence>
<evidence type="ECO:0000313" key="5">
    <source>
        <dbReference type="EMBL" id="MZR11891.1"/>
    </source>
</evidence>
<dbReference type="InterPro" id="IPR022211">
    <property type="entry name" value="PHBC_N"/>
</dbReference>
<feature type="domain" description="Poly-beta-hydroxybutyrate polymerase N-terminal" evidence="4">
    <location>
        <begin position="6"/>
        <end position="48"/>
    </location>
</feature>
<dbReference type="InterPro" id="IPR051321">
    <property type="entry name" value="PHA/PHB_synthase"/>
</dbReference>
<proteinExistence type="predicted"/>
<evidence type="ECO:0000313" key="6">
    <source>
        <dbReference type="Proteomes" id="UP000467322"/>
    </source>
</evidence>
<dbReference type="PANTHER" id="PTHR36837:SF5">
    <property type="entry name" value="POLY-3-HYDROXYBUTYRATE SYNTHASE"/>
    <property type="match status" value="1"/>
</dbReference>
<dbReference type="PANTHER" id="PTHR36837">
    <property type="entry name" value="POLY(3-HYDROXYALKANOATE) POLYMERASE SUBUNIT PHAC"/>
    <property type="match status" value="1"/>
</dbReference>
<dbReference type="EMBL" id="WTUX01000006">
    <property type="protein sequence ID" value="MZR11891.1"/>
    <property type="molecule type" value="Genomic_DNA"/>
</dbReference>
<keyword evidence="6" id="KW-1185">Reference proteome</keyword>
<dbReference type="SUPFAM" id="SSF53474">
    <property type="entry name" value="alpha/beta-Hydrolases"/>
    <property type="match status" value="1"/>
</dbReference>
<protein>
    <submittedName>
        <fullName evidence="5">Alpha/beta fold hydrolase</fullName>
    </submittedName>
</protein>